<feature type="compositionally biased region" description="Basic and acidic residues" evidence="2">
    <location>
        <begin position="390"/>
        <end position="401"/>
    </location>
</feature>
<keyword evidence="5" id="KW-1185">Reference proteome</keyword>
<evidence type="ECO:0000313" key="5">
    <source>
        <dbReference type="Proteomes" id="UP001626550"/>
    </source>
</evidence>
<feature type="compositionally biased region" description="Low complexity" evidence="2">
    <location>
        <begin position="360"/>
        <end position="370"/>
    </location>
</feature>
<comment type="subcellular location">
    <subcellularLocation>
        <location evidence="1">Nucleus</location>
    </subcellularLocation>
</comment>
<proteinExistence type="predicted"/>
<dbReference type="PROSITE" id="PS50071">
    <property type="entry name" value="HOMEOBOX_2"/>
    <property type="match status" value="1"/>
</dbReference>
<feature type="region of interest" description="Disordered" evidence="2">
    <location>
        <begin position="342"/>
        <end position="404"/>
    </location>
</feature>
<dbReference type="Gene3D" id="1.10.10.60">
    <property type="entry name" value="Homeodomain-like"/>
    <property type="match status" value="1"/>
</dbReference>
<dbReference type="CDD" id="cd00086">
    <property type="entry name" value="homeodomain"/>
    <property type="match status" value="1"/>
</dbReference>
<dbReference type="EMBL" id="JBJKFK010004045">
    <property type="protein sequence ID" value="KAL3309322.1"/>
    <property type="molecule type" value="Genomic_DNA"/>
</dbReference>
<feature type="domain" description="Homeobox" evidence="3">
    <location>
        <begin position="168"/>
        <end position="187"/>
    </location>
</feature>
<dbReference type="SUPFAM" id="SSF46689">
    <property type="entry name" value="Homeodomain-like"/>
    <property type="match status" value="1"/>
</dbReference>
<evidence type="ECO:0000256" key="2">
    <source>
        <dbReference type="SAM" id="MobiDB-lite"/>
    </source>
</evidence>
<keyword evidence="1" id="KW-0371">Homeobox</keyword>
<feature type="DNA-binding region" description="Homeobox" evidence="1">
    <location>
        <begin position="170"/>
        <end position="188"/>
    </location>
</feature>
<keyword evidence="1" id="KW-0539">Nucleus</keyword>
<dbReference type="GO" id="GO:0005634">
    <property type="term" value="C:nucleus"/>
    <property type="evidence" value="ECO:0007669"/>
    <property type="project" value="UniProtKB-SubCell"/>
</dbReference>
<dbReference type="Proteomes" id="UP001626550">
    <property type="component" value="Unassembled WGS sequence"/>
</dbReference>
<dbReference type="AlphaFoldDB" id="A0ABD2PR19"/>
<protein>
    <recommendedName>
        <fullName evidence="3">Homeobox domain-containing protein</fullName>
    </recommendedName>
</protein>
<reference evidence="4 5" key="1">
    <citation type="submission" date="2024-11" db="EMBL/GenBank/DDBJ databases">
        <title>Adaptive evolution of stress response genes in parasites aligns with host niche diversity.</title>
        <authorList>
            <person name="Hahn C."/>
            <person name="Resl P."/>
        </authorList>
    </citation>
    <scope>NUCLEOTIDE SEQUENCE [LARGE SCALE GENOMIC DNA]</scope>
    <source>
        <strain evidence="4">EGGRZ-B1_66</strain>
        <tissue evidence="4">Body</tissue>
    </source>
</reference>
<dbReference type="GO" id="GO:0003677">
    <property type="term" value="F:DNA binding"/>
    <property type="evidence" value="ECO:0007669"/>
    <property type="project" value="UniProtKB-UniRule"/>
</dbReference>
<accession>A0ABD2PR19</accession>
<feature type="compositionally biased region" description="Polar residues" evidence="2">
    <location>
        <begin position="375"/>
        <end position="385"/>
    </location>
</feature>
<evidence type="ECO:0000313" key="4">
    <source>
        <dbReference type="EMBL" id="KAL3309322.1"/>
    </source>
</evidence>
<keyword evidence="1" id="KW-0238">DNA-binding</keyword>
<comment type="caution">
    <text evidence="4">The sequence shown here is derived from an EMBL/GenBank/DDBJ whole genome shotgun (WGS) entry which is preliminary data.</text>
</comment>
<gene>
    <name evidence="4" type="ORF">Ciccas_012132</name>
</gene>
<dbReference type="InterPro" id="IPR001356">
    <property type="entry name" value="HD"/>
</dbReference>
<evidence type="ECO:0000256" key="1">
    <source>
        <dbReference type="PROSITE-ProRule" id="PRU00108"/>
    </source>
</evidence>
<evidence type="ECO:0000259" key="3">
    <source>
        <dbReference type="PROSITE" id="PS50071"/>
    </source>
</evidence>
<sequence length="426" mass="47289">MSFIGPTTFSNCIDPDPNSNRGYQDRQDFAATETTHNMAADYVAAMMQTSQNYLNQAGVFATVPTAASYFANPYRFASSSANYCSQNPYWNSHPLPNKTNVTDTAIKGMDELFNTHLPTSNAHFDSSRPGSRLDQPDDSNSQLDDEEATSGEFVLMRQRTKRKPRVLFSQMQVKIWFQNRRYKVKRQAQDRSLEQATALQNLRQHCQLFGMTAPSSEPSRLPYLTADNYQKEPEFKLFNEFASRYVGNPIRNQSPKTGGTSAQTAFDFNEIFKESVADKERSKSNPFMQLLGSTSDQCPAEFTQPDASSSFYRASDGQMKHEESSFCDVLNSSDFSAQAKPRFSGGGAEFASSTSEHHSSSSSSPGNNSSALLLRSTTETATELSGMSELEAKRASEKKGTGDCNYPQSYLQSFINSGTNEANSAW</sequence>
<name>A0ABD2PR19_9PLAT</name>
<dbReference type="InterPro" id="IPR009057">
    <property type="entry name" value="Homeodomain-like_sf"/>
</dbReference>
<feature type="region of interest" description="Disordered" evidence="2">
    <location>
        <begin position="117"/>
        <end position="152"/>
    </location>
</feature>
<organism evidence="4 5">
    <name type="scientific">Cichlidogyrus casuarinus</name>
    <dbReference type="NCBI Taxonomy" id="1844966"/>
    <lineage>
        <taxon>Eukaryota</taxon>
        <taxon>Metazoa</taxon>
        <taxon>Spiralia</taxon>
        <taxon>Lophotrochozoa</taxon>
        <taxon>Platyhelminthes</taxon>
        <taxon>Monogenea</taxon>
        <taxon>Monopisthocotylea</taxon>
        <taxon>Dactylogyridea</taxon>
        <taxon>Ancyrocephalidae</taxon>
        <taxon>Cichlidogyrus</taxon>
    </lineage>
</organism>